<evidence type="ECO:0008006" key="3">
    <source>
        <dbReference type="Google" id="ProtNLM"/>
    </source>
</evidence>
<evidence type="ECO:0000313" key="1">
    <source>
        <dbReference type="EMBL" id="KKU58035.1"/>
    </source>
</evidence>
<reference evidence="1 2" key="1">
    <citation type="journal article" date="2015" name="Nature">
        <title>rRNA introns, odd ribosomes, and small enigmatic genomes across a large radiation of phyla.</title>
        <authorList>
            <person name="Brown C.T."/>
            <person name="Hug L.A."/>
            <person name="Thomas B.C."/>
            <person name="Sharon I."/>
            <person name="Castelle C.J."/>
            <person name="Singh A."/>
            <person name="Wilkins M.J."/>
            <person name="Williams K.H."/>
            <person name="Banfield J.F."/>
        </authorList>
    </citation>
    <scope>NUCLEOTIDE SEQUENCE [LARGE SCALE GENOMIC DNA]</scope>
</reference>
<sequence>MTQTVSISDFRNDLSYYIGLASHGDTIIIKDSKKGEEIVQITRTQRWDPVAYKAMLKRVAGTFTARNHPEWATRAKVEKWLRQSRMADERKFDVYPG</sequence>
<accession>A0A0G1UJZ1</accession>
<proteinExistence type="predicted"/>
<comment type="caution">
    <text evidence="1">The sequence shown here is derived from an EMBL/GenBank/DDBJ whole genome shotgun (WGS) entry which is preliminary data.</text>
</comment>
<dbReference type="EMBL" id="LCNO01000006">
    <property type="protein sequence ID" value="KKU58035.1"/>
    <property type="molecule type" value="Genomic_DNA"/>
</dbReference>
<dbReference type="Proteomes" id="UP000034307">
    <property type="component" value="Unassembled WGS sequence"/>
</dbReference>
<dbReference type="AlphaFoldDB" id="A0A0G1UJZ1"/>
<protein>
    <recommendedName>
        <fullName evidence="3">Antitoxin</fullName>
    </recommendedName>
</protein>
<gene>
    <name evidence="1" type="ORF">UX80_C0006G0005</name>
</gene>
<organism evidence="1 2">
    <name type="scientific">Candidatus Amesbacteria bacterium GW2011_GWA2_47_11b</name>
    <dbReference type="NCBI Taxonomy" id="1618358"/>
    <lineage>
        <taxon>Bacteria</taxon>
        <taxon>Candidatus Amesiibacteriota</taxon>
    </lineage>
</organism>
<name>A0A0G1UJZ1_9BACT</name>
<dbReference type="STRING" id="1618358.UX80_C0006G0005"/>
<evidence type="ECO:0000313" key="2">
    <source>
        <dbReference type="Proteomes" id="UP000034307"/>
    </source>
</evidence>